<evidence type="ECO:0000313" key="6">
    <source>
        <dbReference type="EMBL" id="GGF51363.1"/>
    </source>
</evidence>
<evidence type="ECO:0000256" key="3">
    <source>
        <dbReference type="ARBA" id="ARBA00022741"/>
    </source>
</evidence>
<accession>A0A917F584</accession>
<dbReference type="SUPFAM" id="SSF52540">
    <property type="entry name" value="P-loop containing nucleoside triphosphate hydrolases"/>
    <property type="match status" value="1"/>
</dbReference>
<name>A0A917F584_9HYPH</name>
<dbReference type="PANTHER" id="PTHR42788:SF13">
    <property type="entry name" value="ALIPHATIC SULFONATES IMPORT ATP-BINDING PROTEIN SSUB"/>
    <property type="match status" value="1"/>
</dbReference>
<dbReference type="InterPro" id="IPR003593">
    <property type="entry name" value="AAA+_ATPase"/>
</dbReference>
<keyword evidence="3" id="KW-0547">Nucleotide-binding</keyword>
<dbReference type="CDD" id="cd03293">
    <property type="entry name" value="ABC_NrtD_SsuB_transporters"/>
    <property type="match status" value="1"/>
</dbReference>
<keyword evidence="4 6" id="KW-0067">ATP-binding</keyword>
<dbReference type="PROSITE" id="PS00211">
    <property type="entry name" value="ABC_TRANSPORTER_1"/>
    <property type="match status" value="1"/>
</dbReference>
<dbReference type="PROSITE" id="PS50893">
    <property type="entry name" value="ABC_TRANSPORTER_2"/>
    <property type="match status" value="1"/>
</dbReference>
<dbReference type="Gene3D" id="3.40.50.300">
    <property type="entry name" value="P-loop containing nucleotide triphosphate hydrolases"/>
    <property type="match status" value="1"/>
</dbReference>
<dbReference type="EMBL" id="BMCT01000001">
    <property type="protein sequence ID" value="GGF51363.1"/>
    <property type="molecule type" value="Genomic_DNA"/>
</dbReference>
<dbReference type="InterPro" id="IPR050166">
    <property type="entry name" value="ABC_transporter_ATP-bind"/>
</dbReference>
<feature type="domain" description="ABC transporter" evidence="5">
    <location>
        <begin position="20"/>
        <end position="251"/>
    </location>
</feature>
<sequence length="277" mass="30581">MRVCHAPEAVAVLEIAKPAVEFKGVRKVFQSRSGPLEVLRDFSLTVGEGEFLAVVGPSGSGKSTVLNLLAGLDAPDEGVITCNSRFVDGVNTDVGYLTQHDSLLPWRTVEENVAVPLEIRGVPIAERRERVGAMIAGVGLKGFERHYPSQLSGGMRKRAMLARTLIYDPATLLMDEPFGPLDAQLKLVLQAELMRLWSESRKTVIFVTHDIVEAITLADRVVVLSPRPSRVKLGERIAIGRPRSVHDVRFAPAFEDHYRRLWGAIEADIGRPQHDHQ</sequence>
<dbReference type="InterPro" id="IPR027417">
    <property type="entry name" value="P-loop_NTPase"/>
</dbReference>
<dbReference type="PANTHER" id="PTHR42788">
    <property type="entry name" value="TAURINE IMPORT ATP-BINDING PROTEIN-RELATED"/>
    <property type="match status" value="1"/>
</dbReference>
<dbReference type="InterPro" id="IPR017871">
    <property type="entry name" value="ABC_transporter-like_CS"/>
</dbReference>
<reference evidence="6" key="2">
    <citation type="submission" date="2020-09" db="EMBL/GenBank/DDBJ databases">
        <authorList>
            <person name="Sun Q."/>
            <person name="Sedlacek I."/>
        </authorList>
    </citation>
    <scope>NUCLEOTIDE SEQUENCE</scope>
    <source>
        <strain evidence="6">CCM 7897</strain>
    </source>
</reference>
<keyword evidence="7" id="KW-1185">Reference proteome</keyword>
<dbReference type="Pfam" id="PF00005">
    <property type="entry name" value="ABC_tran"/>
    <property type="match status" value="1"/>
</dbReference>
<dbReference type="AlphaFoldDB" id="A0A917F584"/>
<dbReference type="InterPro" id="IPR003439">
    <property type="entry name" value="ABC_transporter-like_ATP-bd"/>
</dbReference>
<evidence type="ECO:0000256" key="4">
    <source>
        <dbReference type="ARBA" id="ARBA00022840"/>
    </source>
</evidence>
<dbReference type="RefSeq" id="WP_188575682.1">
    <property type="nucleotide sequence ID" value="NZ_BMCT01000001.1"/>
</dbReference>
<reference evidence="6" key="1">
    <citation type="journal article" date="2014" name="Int. J. Syst. Evol. Microbiol.">
        <title>Complete genome sequence of Corynebacterium casei LMG S-19264T (=DSM 44701T), isolated from a smear-ripened cheese.</title>
        <authorList>
            <consortium name="US DOE Joint Genome Institute (JGI-PGF)"/>
            <person name="Walter F."/>
            <person name="Albersmeier A."/>
            <person name="Kalinowski J."/>
            <person name="Ruckert C."/>
        </authorList>
    </citation>
    <scope>NUCLEOTIDE SEQUENCE</scope>
    <source>
        <strain evidence="6">CCM 7897</strain>
    </source>
</reference>
<protein>
    <submittedName>
        <fullName evidence="6">ABC transporter ATP-binding protein</fullName>
    </submittedName>
</protein>
<dbReference type="GO" id="GO:0005524">
    <property type="term" value="F:ATP binding"/>
    <property type="evidence" value="ECO:0007669"/>
    <property type="project" value="UniProtKB-KW"/>
</dbReference>
<evidence type="ECO:0000256" key="2">
    <source>
        <dbReference type="ARBA" id="ARBA00022448"/>
    </source>
</evidence>
<evidence type="ECO:0000259" key="5">
    <source>
        <dbReference type="PROSITE" id="PS50893"/>
    </source>
</evidence>
<dbReference type="GO" id="GO:0016887">
    <property type="term" value="F:ATP hydrolysis activity"/>
    <property type="evidence" value="ECO:0007669"/>
    <property type="project" value="InterPro"/>
</dbReference>
<dbReference type="SMART" id="SM00382">
    <property type="entry name" value="AAA"/>
    <property type="match status" value="1"/>
</dbReference>
<evidence type="ECO:0000256" key="1">
    <source>
        <dbReference type="ARBA" id="ARBA00005417"/>
    </source>
</evidence>
<dbReference type="Proteomes" id="UP000606044">
    <property type="component" value="Unassembled WGS sequence"/>
</dbReference>
<organism evidence="6 7">
    <name type="scientific">Azorhizobium oxalatiphilum</name>
    <dbReference type="NCBI Taxonomy" id="980631"/>
    <lineage>
        <taxon>Bacteria</taxon>
        <taxon>Pseudomonadati</taxon>
        <taxon>Pseudomonadota</taxon>
        <taxon>Alphaproteobacteria</taxon>
        <taxon>Hyphomicrobiales</taxon>
        <taxon>Xanthobacteraceae</taxon>
        <taxon>Azorhizobium</taxon>
    </lineage>
</organism>
<comment type="caution">
    <text evidence="6">The sequence shown here is derived from an EMBL/GenBank/DDBJ whole genome shotgun (WGS) entry which is preliminary data.</text>
</comment>
<comment type="similarity">
    <text evidence="1">Belongs to the ABC transporter superfamily.</text>
</comment>
<evidence type="ECO:0000313" key="7">
    <source>
        <dbReference type="Proteomes" id="UP000606044"/>
    </source>
</evidence>
<gene>
    <name evidence="6" type="ORF">GCM10007301_08490</name>
</gene>
<keyword evidence="2" id="KW-0813">Transport</keyword>
<proteinExistence type="inferred from homology"/>